<sequence length="77" mass="8534">MFGVHIAVDVIIDDDHRADPANSETTGGQERPLTVRAGLFVVQVEFIYQNLPDFSPPRYMAGGVLTKLDHVSATWFC</sequence>
<organism evidence="1">
    <name type="scientific">bioreactor metagenome</name>
    <dbReference type="NCBI Taxonomy" id="1076179"/>
    <lineage>
        <taxon>unclassified sequences</taxon>
        <taxon>metagenomes</taxon>
        <taxon>ecological metagenomes</taxon>
    </lineage>
</organism>
<name>A0A645HQ59_9ZZZZ</name>
<proteinExistence type="predicted"/>
<reference evidence="1" key="1">
    <citation type="submission" date="2019-08" db="EMBL/GenBank/DDBJ databases">
        <authorList>
            <person name="Kucharzyk K."/>
            <person name="Murdoch R.W."/>
            <person name="Higgins S."/>
            <person name="Loffler F."/>
        </authorList>
    </citation>
    <scope>NUCLEOTIDE SEQUENCE</scope>
</reference>
<accession>A0A645HQ59</accession>
<evidence type="ECO:0000313" key="1">
    <source>
        <dbReference type="EMBL" id="MPN40369.1"/>
    </source>
</evidence>
<dbReference type="EMBL" id="VSSQ01096738">
    <property type="protein sequence ID" value="MPN40369.1"/>
    <property type="molecule type" value="Genomic_DNA"/>
</dbReference>
<gene>
    <name evidence="1" type="ORF">SDC9_187905</name>
</gene>
<comment type="caution">
    <text evidence="1">The sequence shown here is derived from an EMBL/GenBank/DDBJ whole genome shotgun (WGS) entry which is preliminary data.</text>
</comment>
<protein>
    <submittedName>
        <fullName evidence="1">Uncharacterized protein</fullName>
    </submittedName>
</protein>
<dbReference type="AlphaFoldDB" id="A0A645HQ59"/>